<sequence length="205" mass="23106">MAIGERDQSSDCCDPSYEMYGLFVSLLLIFKANSEIKMVVGRVEKIVFTGDILYIRLDNYHLDQGLIKFCFTGVPSQTSIHCPRGYSYYVEDVSTVMKTYTYRITRSGKVLTTGDDLRTLRFNDDGSLDFLVAMTPKRLYVTLVNAERFVPTTTTVKTTTQETTSMPTVLKQRSNTVLFAVIAGLVTLAVGLIAAFLLWYFCCRT</sequence>
<reference evidence="2" key="1">
    <citation type="journal article" date="2013" name="Genetics">
        <title>The draft genome and transcriptome of Panagrellus redivivus are shaped by the harsh demands of a free-living lifestyle.</title>
        <authorList>
            <person name="Srinivasan J."/>
            <person name="Dillman A.R."/>
            <person name="Macchietto M.G."/>
            <person name="Heikkinen L."/>
            <person name="Lakso M."/>
            <person name="Fracchia K.M."/>
            <person name="Antoshechkin I."/>
            <person name="Mortazavi A."/>
            <person name="Wong G."/>
            <person name="Sternberg P.W."/>
        </authorList>
    </citation>
    <scope>NUCLEOTIDE SEQUENCE [LARGE SCALE GENOMIC DNA]</scope>
    <source>
        <strain evidence="2">MT8872</strain>
    </source>
</reference>
<feature type="transmembrane region" description="Helical" evidence="1">
    <location>
        <begin position="176"/>
        <end position="201"/>
    </location>
</feature>
<dbReference type="WBParaSite" id="Pan_g3306.t1">
    <property type="protein sequence ID" value="Pan_g3306.t1"/>
    <property type="gene ID" value="Pan_g3306"/>
</dbReference>
<keyword evidence="1" id="KW-0812">Transmembrane</keyword>
<proteinExistence type="predicted"/>
<evidence type="ECO:0000313" key="2">
    <source>
        <dbReference type="Proteomes" id="UP000492821"/>
    </source>
</evidence>
<reference evidence="3" key="2">
    <citation type="submission" date="2020-10" db="UniProtKB">
        <authorList>
            <consortium name="WormBaseParasite"/>
        </authorList>
    </citation>
    <scope>IDENTIFICATION</scope>
</reference>
<accession>A0A7E4VVP4</accession>
<name>A0A7E4VVP4_PANRE</name>
<keyword evidence="2" id="KW-1185">Reference proteome</keyword>
<dbReference type="Proteomes" id="UP000492821">
    <property type="component" value="Unassembled WGS sequence"/>
</dbReference>
<evidence type="ECO:0000256" key="1">
    <source>
        <dbReference type="SAM" id="Phobius"/>
    </source>
</evidence>
<dbReference type="AlphaFoldDB" id="A0A7E4VVP4"/>
<protein>
    <submittedName>
        <fullName evidence="3">DUF4793 domain-containing protein</fullName>
    </submittedName>
</protein>
<evidence type="ECO:0000313" key="3">
    <source>
        <dbReference type="WBParaSite" id="Pan_g3306.t1"/>
    </source>
</evidence>
<keyword evidence="1" id="KW-1133">Transmembrane helix</keyword>
<keyword evidence="1" id="KW-0472">Membrane</keyword>
<organism evidence="2 3">
    <name type="scientific">Panagrellus redivivus</name>
    <name type="common">Microworm</name>
    <dbReference type="NCBI Taxonomy" id="6233"/>
    <lineage>
        <taxon>Eukaryota</taxon>
        <taxon>Metazoa</taxon>
        <taxon>Ecdysozoa</taxon>
        <taxon>Nematoda</taxon>
        <taxon>Chromadorea</taxon>
        <taxon>Rhabditida</taxon>
        <taxon>Tylenchina</taxon>
        <taxon>Panagrolaimomorpha</taxon>
        <taxon>Panagrolaimoidea</taxon>
        <taxon>Panagrolaimidae</taxon>
        <taxon>Panagrellus</taxon>
    </lineage>
</organism>